<name>A0A645JNB0_9ZZZZ</name>
<reference evidence="1" key="1">
    <citation type="submission" date="2019-08" db="EMBL/GenBank/DDBJ databases">
        <authorList>
            <person name="Kucharzyk K."/>
            <person name="Murdoch R.W."/>
            <person name="Higgins S."/>
            <person name="Loffler F."/>
        </authorList>
    </citation>
    <scope>NUCLEOTIDE SEQUENCE</scope>
</reference>
<protein>
    <submittedName>
        <fullName evidence="1">Uncharacterized protein</fullName>
    </submittedName>
</protein>
<gene>
    <name evidence="1" type="ORF">SDC9_212020</name>
</gene>
<proteinExistence type="predicted"/>
<organism evidence="1">
    <name type="scientific">bioreactor metagenome</name>
    <dbReference type="NCBI Taxonomy" id="1076179"/>
    <lineage>
        <taxon>unclassified sequences</taxon>
        <taxon>metagenomes</taxon>
        <taxon>ecological metagenomes</taxon>
    </lineage>
</organism>
<sequence>MKYTENTGIFLMVFKIIILITPTKETAKKPAVRDNKADISECVILTPSLYRVENDFTLPVSFNISISY</sequence>
<accession>A0A645JNB0</accession>
<dbReference type="EMBL" id="VSSQ01144846">
    <property type="protein sequence ID" value="MPN64249.1"/>
    <property type="molecule type" value="Genomic_DNA"/>
</dbReference>
<comment type="caution">
    <text evidence="1">The sequence shown here is derived from an EMBL/GenBank/DDBJ whole genome shotgun (WGS) entry which is preliminary data.</text>
</comment>
<dbReference type="AlphaFoldDB" id="A0A645JNB0"/>
<evidence type="ECO:0000313" key="1">
    <source>
        <dbReference type="EMBL" id="MPN64249.1"/>
    </source>
</evidence>